<feature type="compositionally biased region" description="Basic and acidic residues" evidence="1">
    <location>
        <begin position="353"/>
        <end position="363"/>
    </location>
</feature>
<feature type="compositionally biased region" description="Polar residues" evidence="1">
    <location>
        <begin position="371"/>
        <end position="390"/>
    </location>
</feature>
<sequence>MPNLSAVEFALCVLSMFARVIDENRIAVQVLLEAINSYNPSTRTFAKRAAKQVGYGARSSLRALAAYLGKDYNMKELRTEDGAQAILHTILDPVIGSLSGKELARAKKDIAEAMRATWCVPEAEVRAAVGEFTAQAWEDGRREYWMGVWKKANRSVDAASQDGRAEDGSGEGDQLQATAVGVEVTKDELPSEFAVVPMMSTLRRRARVARMSRPGSFPSAMDVCLGLGSLPSDHWCMDKDPVWHAHGWKLFYPSEFSSLYREERPPVDFRFPPVGILTSTWDATTPAKSDPMDSQEIVEMTRKLRQWEDEWEKQQLDIWMAAIDKSDALCYMAEWTENKELWHEYGRKKYDRTGRSGHKERGYRFPLDGSGCSTPGLSSGATSPVESTDSLETDAQYRKWEEKWEAEQVGKWAAGLKGRVERGEGRLWKRLATGWKLEGVEEEDVEGVDTEGPSVMTSRSLTTRIGRLLGLA</sequence>
<dbReference type="EMBL" id="CAJMWS010000434">
    <property type="protein sequence ID" value="CAE6443867.1"/>
    <property type="molecule type" value="Genomic_DNA"/>
</dbReference>
<evidence type="ECO:0000313" key="2">
    <source>
        <dbReference type="EMBL" id="CAE6443867.1"/>
    </source>
</evidence>
<feature type="region of interest" description="Disordered" evidence="1">
    <location>
        <begin position="353"/>
        <end position="391"/>
    </location>
</feature>
<name>A0A8H3GCE0_9AGAM</name>
<proteinExistence type="predicted"/>
<comment type="caution">
    <text evidence="2">The sequence shown here is derived from an EMBL/GenBank/DDBJ whole genome shotgun (WGS) entry which is preliminary data.</text>
</comment>
<organism evidence="2 3">
    <name type="scientific">Rhizoctonia solani</name>
    <dbReference type="NCBI Taxonomy" id="456999"/>
    <lineage>
        <taxon>Eukaryota</taxon>
        <taxon>Fungi</taxon>
        <taxon>Dikarya</taxon>
        <taxon>Basidiomycota</taxon>
        <taxon>Agaricomycotina</taxon>
        <taxon>Agaricomycetes</taxon>
        <taxon>Cantharellales</taxon>
        <taxon>Ceratobasidiaceae</taxon>
        <taxon>Rhizoctonia</taxon>
    </lineage>
</organism>
<dbReference type="Proteomes" id="UP000663846">
    <property type="component" value="Unassembled WGS sequence"/>
</dbReference>
<evidence type="ECO:0000256" key="1">
    <source>
        <dbReference type="SAM" id="MobiDB-lite"/>
    </source>
</evidence>
<protein>
    <submittedName>
        <fullName evidence="2">Uncharacterized protein</fullName>
    </submittedName>
</protein>
<accession>A0A8H3GCE0</accession>
<evidence type="ECO:0000313" key="3">
    <source>
        <dbReference type="Proteomes" id="UP000663846"/>
    </source>
</evidence>
<reference evidence="2" key="1">
    <citation type="submission" date="2021-01" db="EMBL/GenBank/DDBJ databases">
        <authorList>
            <person name="Kaushik A."/>
        </authorList>
    </citation>
    <scope>NUCLEOTIDE SEQUENCE</scope>
    <source>
        <strain evidence="2">AG1-1C</strain>
    </source>
</reference>
<dbReference type="AlphaFoldDB" id="A0A8H3GCE0"/>
<gene>
    <name evidence="2" type="ORF">RDB_LOCUS134671</name>
</gene>